<dbReference type="GO" id="GO:0016020">
    <property type="term" value="C:membrane"/>
    <property type="evidence" value="ECO:0007669"/>
    <property type="project" value="UniProtKB-SubCell"/>
</dbReference>
<dbReference type="GO" id="GO:0005739">
    <property type="term" value="C:mitochondrion"/>
    <property type="evidence" value="ECO:0007669"/>
    <property type="project" value="TreeGrafter"/>
</dbReference>
<dbReference type="PROSITE" id="PS50920">
    <property type="entry name" value="SOLCAR"/>
    <property type="match status" value="3"/>
</dbReference>
<evidence type="ECO:0000256" key="3">
    <source>
        <dbReference type="ARBA" id="ARBA00022692"/>
    </source>
</evidence>
<protein>
    <submittedName>
        <fullName evidence="8">Uncharacterized protein</fullName>
    </submittedName>
</protein>
<keyword evidence="4" id="KW-0677">Repeat</keyword>
<dbReference type="InterPro" id="IPR023395">
    <property type="entry name" value="MCP_dom_sf"/>
</dbReference>
<dbReference type="STRING" id="1890364.A0A2P6MUS0"/>
<keyword evidence="2 7" id="KW-0813">Transport</keyword>
<dbReference type="InterPro" id="IPR002067">
    <property type="entry name" value="MCP"/>
</dbReference>
<dbReference type="PRINTS" id="PR00926">
    <property type="entry name" value="MITOCARRIER"/>
</dbReference>
<dbReference type="EMBL" id="MDYQ01000383">
    <property type="protein sequence ID" value="PRP75462.1"/>
    <property type="molecule type" value="Genomic_DNA"/>
</dbReference>
<dbReference type="AlphaFoldDB" id="A0A2P6MUS0"/>
<evidence type="ECO:0000256" key="2">
    <source>
        <dbReference type="ARBA" id="ARBA00022448"/>
    </source>
</evidence>
<dbReference type="PANTHER" id="PTHR46181:SF3">
    <property type="entry name" value="MITOCHONDRIAL GLYCINE TRANSPORTER"/>
    <property type="match status" value="1"/>
</dbReference>
<evidence type="ECO:0000313" key="9">
    <source>
        <dbReference type="Proteomes" id="UP000241769"/>
    </source>
</evidence>
<dbReference type="InParanoid" id="A0A2P6MUS0"/>
<evidence type="ECO:0000256" key="4">
    <source>
        <dbReference type="ARBA" id="ARBA00022737"/>
    </source>
</evidence>
<evidence type="ECO:0000256" key="7">
    <source>
        <dbReference type="RuleBase" id="RU000488"/>
    </source>
</evidence>
<feature type="repeat" description="Solcar" evidence="6">
    <location>
        <begin position="196"/>
        <end position="280"/>
    </location>
</feature>
<dbReference type="SUPFAM" id="SSF103506">
    <property type="entry name" value="Mitochondrial carrier"/>
    <property type="match status" value="1"/>
</dbReference>
<dbReference type="OrthoDB" id="270584at2759"/>
<proteinExistence type="inferred from homology"/>
<evidence type="ECO:0000256" key="5">
    <source>
        <dbReference type="ARBA" id="ARBA00023136"/>
    </source>
</evidence>
<comment type="subcellular location">
    <subcellularLocation>
        <location evidence="1">Membrane</location>
        <topology evidence="1">Multi-pass membrane protein</topology>
    </subcellularLocation>
</comment>
<evidence type="ECO:0000256" key="1">
    <source>
        <dbReference type="ARBA" id="ARBA00004141"/>
    </source>
</evidence>
<keyword evidence="3 6" id="KW-0812">Transmembrane</keyword>
<keyword evidence="5 6" id="KW-0472">Membrane</keyword>
<evidence type="ECO:0000256" key="6">
    <source>
        <dbReference type="PROSITE-ProRule" id="PRU00282"/>
    </source>
</evidence>
<accession>A0A2P6MUS0</accession>
<sequence length="281" mass="31051">MKTKTLKSEGISLMYGGIAGAISSTIVQPLDVLKTRQQYSAQQGFNRGTMETAKMILKTEGVTGFWKGTGPTMLRAVPGNALYFFFLHAITSAVSPSTQNSSLSNFIIGGGTRAMVASVLLPVTVVKTRFEVDGGKRYGNTMRAILSIHREEGIRGLFRGWGATILRDAPFSGIYYFVYQKYHVHGQNGSLIQSLPHSFLTLTSGGIAGIVATLCTHPQDVIKTRLQLQTQDHTNAWEATKTIYRKGGMVGFYRGLLPRIIRRPLVASLTWTIYEYLQRTY</sequence>
<dbReference type="Pfam" id="PF00153">
    <property type="entry name" value="Mito_carr"/>
    <property type="match status" value="3"/>
</dbReference>
<feature type="repeat" description="Solcar" evidence="6">
    <location>
        <begin position="7"/>
        <end position="93"/>
    </location>
</feature>
<dbReference type="GO" id="GO:1904983">
    <property type="term" value="P:glycine import into mitochondrion"/>
    <property type="evidence" value="ECO:0007669"/>
    <property type="project" value="TreeGrafter"/>
</dbReference>
<dbReference type="InterPro" id="IPR018108">
    <property type="entry name" value="MCP_transmembrane"/>
</dbReference>
<dbReference type="Proteomes" id="UP000241769">
    <property type="component" value="Unassembled WGS sequence"/>
</dbReference>
<keyword evidence="9" id="KW-1185">Reference proteome</keyword>
<reference evidence="8 9" key="1">
    <citation type="journal article" date="2018" name="Genome Biol. Evol.">
        <title>Multiple Roots of Fruiting Body Formation in Amoebozoa.</title>
        <authorList>
            <person name="Hillmann F."/>
            <person name="Forbes G."/>
            <person name="Novohradska S."/>
            <person name="Ferling I."/>
            <person name="Riege K."/>
            <person name="Groth M."/>
            <person name="Westermann M."/>
            <person name="Marz M."/>
            <person name="Spaller T."/>
            <person name="Winckler T."/>
            <person name="Schaap P."/>
            <person name="Glockner G."/>
        </authorList>
    </citation>
    <scope>NUCLEOTIDE SEQUENCE [LARGE SCALE GENOMIC DNA]</scope>
    <source>
        <strain evidence="8 9">Jena</strain>
    </source>
</reference>
<dbReference type="GO" id="GO:0015187">
    <property type="term" value="F:glycine transmembrane transporter activity"/>
    <property type="evidence" value="ECO:0007669"/>
    <property type="project" value="TreeGrafter"/>
</dbReference>
<organism evidence="8 9">
    <name type="scientific">Planoprotostelium fungivorum</name>
    <dbReference type="NCBI Taxonomy" id="1890364"/>
    <lineage>
        <taxon>Eukaryota</taxon>
        <taxon>Amoebozoa</taxon>
        <taxon>Evosea</taxon>
        <taxon>Variosea</taxon>
        <taxon>Cavosteliida</taxon>
        <taxon>Cavosteliaceae</taxon>
        <taxon>Planoprotostelium</taxon>
    </lineage>
</organism>
<comment type="similarity">
    <text evidence="7">Belongs to the mitochondrial carrier (TC 2.A.29) family.</text>
</comment>
<comment type="caution">
    <text evidence="8">The sequence shown here is derived from an EMBL/GenBank/DDBJ whole genome shotgun (WGS) entry which is preliminary data.</text>
</comment>
<dbReference type="Gene3D" id="1.50.40.10">
    <property type="entry name" value="Mitochondrial carrier domain"/>
    <property type="match status" value="1"/>
</dbReference>
<name>A0A2P6MUS0_9EUKA</name>
<dbReference type="PANTHER" id="PTHR46181">
    <property type="entry name" value="MITOCHONDRIAL GLYCINE TRANSPORTER"/>
    <property type="match status" value="1"/>
</dbReference>
<gene>
    <name evidence="8" type="ORF">PROFUN_15747</name>
</gene>
<evidence type="ECO:0000313" key="8">
    <source>
        <dbReference type="EMBL" id="PRP75462.1"/>
    </source>
</evidence>
<feature type="repeat" description="Solcar" evidence="6">
    <location>
        <begin position="100"/>
        <end position="185"/>
    </location>
</feature>